<protein>
    <submittedName>
        <fullName evidence="1">15516_t:CDS:1</fullName>
    </submittedName>
</protein>
<organism evidence="1 2">
    <name type="scientific">Acaulospora morrowiae</name>
    <dbReference type="NCBI Taxonomy" id="94023"/>
    <lineage>
        <taxon>Eukaryota</taxon>
        <taxon>Fungi</taxon>
        <taxon>Fungi incertae sedis</taxon>
        <taxon>Mucoromycota</taxon>
        <taxon>Glomeromycotina</taxon>
        <taxon>Glomeromycetes</taxon>
        <taxon>Diversisporales</taxon>
        <taxon>Acaulosporaceae</taxon>
        <taxon>Acaulospora</taxon>
    </lineage>
</organism>
<dbReference type="AlphaFoldDB" id="A0A9N9IP59"/>
<name>A0A9N9IP59_9GLOM</name>
<comment type="caution">
    <text evidence="1">The sequence shown here is derived from an EMBL/GenBank/DDBJ whole genome shotgun (WGS) entry which is preliminary data.</text>
</comment>
<feature type="non-terminal residue" evidence="1">
    <location>
        <position position="1"/>
    </location>
</feature>
<accession>A0A9N9IP59</accession>
<feature type="non-terminal residue" evidence="1">
    <location>
        <position position="65"/>
    </location>
</feature>
<dbReference type="Proteomes" id="UP000789342">
    <property type="component" value="Unassembled WGS sequence"/>
</dbReference>
<keyword evidence="2" id="KW-1185">Reference proteome</keyword>
<reference evidence="1" key="1">
    <citation type="submission" date="2021-06" db="EMBL/GenBank/DDBJ databases">
        <authorList>
            <person name="Kallberg Y."/>
            <person name="Tangrot J."/>
            <person name="Rosling A."/>
        </authorList>
    </citation>
    <scope>NUCLEOTIDE SEQUENCE</scope>
    <source>
        <strain evidence="1">CL551</strain>
    </source>
</reference>
<proteinExistence type="predicted"/>
<gene>
    <name evidence="1" type="ORF">AMORRO_LOCUS14949</name>
</gene>
<dbReference type="EMBL" id="CAJVPV010032297">
    <property type="protein sequence ID" value="CAG8744634.1"/>
    <property type="molecule type" value="Genomic_DNA"/>
</dbReference>
<sequence>TKEAYIYPISKFENFKPRLAPILSTYEINHRIWDIPQYFFKKDIITGSIKFSPIEYIQMQTTEPY</sequence>
<evidence type="ECO:0000313" key="1">
    <source>
        <dbReference type="EMBL" id="CAG8744634.1"/>
    </source>
</evidence>
<evidence type="ECO:0000313" key="2">
    <source>
        <dbReference type="Proteomes" id="UP000789342"/>
    </source>
</evidence>